<proteinExistence type="predicted"/>
<dbReference type="KEGG" id="pmrn:116938988"/>
<dbReference type="RefSeq" id="XP_032802684.1">
    <property type="nucleotide sequence ID" value="XM_032946793.1"/>
</dbReference>
<dbReference type="PANTHER" id="PTHR24111">
    <property type="entry name" value="LEUCINE-RICH REPEAT-CONTAINING PROTEIN 34"/>
    <property type="match status" value="1"/>
</dbReference>
<feature type="region of interest" description="Disordered" evidence="2">
    <location>
        <begin position="1"/>
        <end position="73"/>
    </location>
</feature>
<keyword evidence="3" id="KW-1185">Reference proteome</keyword>
<dbReference type="AlphaFoldDB" id="A0AAJ7WLY9"/>
<evidence type="ECO:0000313" key="3">
    <source>
        <dbReference type="Proteomes" id="UP001318040"/>
    </source>
</evidence>
<dbReference type="Gene3D" id="3.80.10.10">
    <property type="entry name" value="Ribonuclease Inhibitor"/>
    <property type="match status" value="2"/>
</dbReference>
<gene>
    <name evidence="4" type="primary">LOC116938988</name>
</gene>
<dbReference type="InterPro" id="IPR052201">
    <property type="entry name" value="LRR-containing_regulator"/>
</dbReference>
<protein>
    <submittedName>
        <fullName evidence="4">Tonsoku-like protein</fullName>
    </submittedName>
</protein>
<sequence>MSSDGRGGGGARRRHDVGPAASASEDSIPTLVGLQGPSPAEARSDSREAATAGNGFQVQTLSGEDGGAGSTRDRLKRQVQQLCAFLEVSGQAEELVLRRSGLDGELFSPLSVAIARTPSFLSTLNLNLNVLRSHGARLLATALATQSRLKTLLLFGNQMCDDGVCAVLQSLTSAIALGGRLLELDVGGNCLTGVALGEVASYLRTNTALTELGLSRNPDVLPEDWAPLFEVLALPGCGLARLALEENRLGERGASLAARALASNRSLRALEAEESGLGSLAALTEVLSALQANTGSRLGYLSLDDSVERSDDARRIYRQLQRLTASRGGQVGPDPPPTARRVATGNAAAEGGP</sequence>
<dbReference type="SUPFAM" id="SSF52047">
    <property type="entry name" value="RNI-like"/>
    <property type="match status" value="1"/>
</dbReference>
<dbReference type="SMART" id="SM00368">
    <property type="entry name" value="LRR_RI"/>
    <property type="match status" value="4"/>
</dbReference>
<dbReference type="PANTHER" id="PTHR24111:SF0">
    <property type="entry name" value="LEUCINE-RICH REPEAT-CONTAINING PROTEIN"/>
    <property type="match status" value="1"/>
</dbReference>
<organism evidence="3 4">
    <name type="scientific">Petromyzon marinus</name>
    <name type="common">Sea lamprey</name>
    <dbReference type="NCBI Taxonomy" id="7757"/>
    <lineage>
        <taxon>Eukaryota</taxon>
        <taxon>Metazoa</taxon>
        <taxon>Chordata</taxon>
        <taxon>Craniata</taxon>
        <taxon>Vertebrata</taxon>
        <taxon>Cyclostomata</taxon>
        <taxon>Hyperoartia</taxon>
        <taxon>Petromyzontiformes</taxon>
        <taxon>Petromyzontidae</taxon>
        <taxon>Petromyzon</taxon>
    </lineage>
</organism>
<evidence type="ECO:0000256" key="1">
    <source>
        <dbReference type="ARBA" id="ARBA00022737"/>
    </source>
</evidence>
<keyword evidence="1" id="KW-0677">Repeat</keyword>
<feature type="compositionally biased region" description="Gly residues" evidence="2">
    <location>
        <begin position="1"/>
        <end position="10"/>
    </location>
</feature>
<dbReference type="InterPro" id="IPR032675">
    <property type="entry name" value="LRR_dom_sf"/>
</dbReference>
<name>A0AAJ7WLY9_PETMA</name>
<dbReference type="Proteomes" id="UP001318040">
    <property type="component" value="Chromosome 5"/>
</dbReference>
<evidence type="ECO:0000256" key="2">
    <source>
        <dbReference type="SAM" id="MobiDB-lite"/>
    </source>
</evidence>
<feature type="region of interest" description="Disordered" evidence="2">
    <location>
        <begin position="324"/>
        <end position="353"/>
    </location>
</feature>
<evidence type="ECO:0000313" key="4">
    <source>
        <dbReference type="RefSeq" id="XP_032802684.1"/>
    </source>
</evidence>
<accession>A0AAJ7WLY9</accession>
<reference evidence="4" key="1">
    <citation type="submission" date="2025-08" db="UniProtKB">
        <authorList>
            <consortium name="RefSeq"/>
        </authorList>
    </citation>
    <scope>IDENTIFICATION</scope>
    <source>
        <tissue evidence="4">Sperm</tissue>
    </source>
</reference>